<feature type="compositionally biased region" description="Low complexity" evidence="1">
    <location>
        <begin position="43"/>
        <end position="62"/>
    </location>
</feature>
<evidence type="ECO:0000313" key="2">
    <source>
        <dbReference type="EMBL" id="KAK6513815.1"/>
    </source>
</evidence>
<accession>A0AAN8RMJ7</accession>
<proteinExistence type="predicted"/>
<comment type="caution">
    <text evidence="2">The sequence shown here is derived from an EMBL/GenBank/DDBJ whole genome shotgun (WGS) entry which is preliminary data.</text>
</comment>
<evidence type="ECO:0000313" key="3">
    <source>
        <dbReference type="Proteomes" id="UP001307849"/>
    </source>
</evidence>
<protein>
    <submittedName>
        <fullName evidence="2">Uncharacterized protein</fullName>
    </submittedName>
</protein>
<keyword evidence="3" id="KW-1185">Reference proteome</keyword>
<dbReference type="EMBL" id="JAVHJM010000005">
    <property type="protein sequence ID" value="KAK6513815.1"/>
    <property type="molecule type" value="Genomic_DNA"/>
</dbReference>
<evidence type="ECO:0000256" key="1">
    <source>
        <dbReference type="SAM" id="MobiDB-lite"/>
    </source>
</evidence>
<sequence>MQWVSKIEIPRLTFELTVVLPNLVITQQIYNTTQHARLHQIKSRSTTSTNYATSTSPTSTAHTKPEPLQAYASDVVSSVCKVKITYTGLISTSLFYVSQGTDTSTTDVGERSTIFDPASSTITQTQTRTTVPVTATIVAKTIPQPTPMAMCRIGVGSNICWEIKYTQMANSSTDPMKIWISDTSREFITKIPLFTLDEYSQLTQTDPTLCCSTKRKSCGRSRLNICHLTIQNRQ</sequence>
<organism evidence="2 3">
    <name type="scientific">Arthrobotrys conoides</name>
    <dbReference type="NCBI Taxonomy" id="74498"/>
    <lineage>
        <taxon>Eukaryota</taxon>
        <taxon>Fungi</taxon>
        <taxon>Dikarya</taxon>
        <taxon>Ascomycota</taxon>
        <taxon>Pezizomycotina</taxon>
        <taxon>Orbiliomycetes</taxon>
        <taxon>Orbiliales</taxon>
        <taxon>Orbiliaceae</taxon>
        <taxon>Arthrobotrys</taxon>
    </lineage>
</organism>
<dbReference type="AlphaFoldDB" id="A0AAN8RMJ7"/>
<reference evidence="2 3" key="1">
    <citation type="submission" date="2019-10" db="EMBL/GenBank/DDBJ databases">
        <authorList>
            <person name="Palmer J.M."/>
        </authorList>
    </citation>
    <scope>NUCLEOTIDE SEQUENCE [LARGE SCALE GENOMIC DNA]</scope>
    <source>
        <strain evidence="2 3">TWF506</strain>
    </source>
</reference>
<dbReference type="Proteomes" id="UP001307849">
    <property type="component" value="Unassembled WGS sequence"/>
</dbReference>
<feature type="region of interest" description="Disordered" evidence="1">
    <location>
        <begin position="41"/>
        <end position="65"/>
    </location>
</feature>
<gene>
    <name evidence="2" type="ORF">TWF506_008249</name>
</gene>
<name>A0AAN8RMJ7_9PEZI</name>